<protein>
    <submittedName>
        <fullName evidence="1">Uncharacterized protein</fullName>
    </submittedName>
</protein>
<proteinExistence type="predicted"/>
<organism evidence="1 2">
    <name type="scientific">Cryptotermes secundus</name>
    <dbReference type="NCBI Taxonomy" id="105785"/>
    <lineage>
        <taxon>Eukaryota</taxon>
        <taxon>Metazoa</taxon>
        <taxon>Ecdysozoa</taxon>
        <taxon>Arthropoda</taxon>
        <taxon>Hexapoda</taxon>
        <taxon>Insecta</taxon>
        <taxon>Pterygota</taxon>
        <taxon>Neoptera</taxon>
        <taxon>Polyneoptera</taxon>
        <taxon>Dictyoptera</taxon>
        <taxon>Blattodea</taxon>
        <taxon>Blattoidea</taxon>
        <taxon>Termitoidae</taxon>
        <taxon>Kalotermitidae</taxon>
        <taxon>Cryptotermitinae</taxon>
        <taxon>Cryptotermes</taxon>
    </lineage>
</organism>
<name>A0A2J7RBJ1_9NEOP</name>
<keyword evidence="2" id="KW-1185">Reference proteome</keyword>
<reference evidence="1 2" key="1">
    <citation type="submission" date="2017-12" db="EMBL/GenBank/DDBJ databases">
        <title>Hemimetabolous genomes reveal molecular basis of termite eusociality.</title>
        <authorList>
            <person name="Harrison M.C."/>
            <person name="Jongepier E."/>
            <person name="Robertson H.M."/>
            <person name="Arning N."/>
            <person name="Bitard-Feildel T."/>
            <person name="Chao H."/>
            <person name="Childers C.P."/>
            <person name="Dinh H."/>
            <person name="Doddapaneni H."/>
            <person name="Dugan S."/>
            <person name="Gowin J."/>
            <person name="Greiner C."/>
            <person name="Han Y."/>
            <person name="Hu H."/>
            <person name="Hughes D.S.T."/>
            <person name="Huylmans A.-K."/>
            <person name="Kemena C."/>
            <person name="Kremer L.P.M."/>
            <person name="Lee S.L."/>
            <person name="Lopez-Ezquerra A."/>
            <person name="Mallet L."/>
            <person name="Monroy-Kuhn J.M."/>
            <person name="Moser A."/>
            <person name="Murali S.C."/>
            <person name="Muzny D.M."/>
            <person name="Otani S."/>
            <person name="Piulachs M.-D."/>
            <person name="Poelchau M."/>
            <person name="Qu J."/>
            <person name="Schaub F."/>
            <person name="Wada-Katsumata A."/>
            <person name="Worley K.C."/>
            <person name="Xie Q."/>
            <person name="Ylla G."/>
            <person name="Poulsen M."/>
            <person name="Gibbs R.A."/>
            <person name="Schal C."/>
            <person name="Richards S."/>
            <person name="Belles X."/>
            <person name="Korb J."/>
            <person name="Bornberg-Bauer E."/>
        </authorList>
    </citation>
    <scope>NUCLEOTIDE SEQUENCE [LARGE SCALE GENOMIC DNA]</scope>
    <source>
        <tissue evidence="1">Whole body</tissue>
    </source>
</reference>
<dbReference type="InParanoid" id="A0A2J7RBJ1"/>
<sequence length="62" mass="7417">MYHAHIHNANIWQQTWDNIDKSINKKLQQVVEKVYLKQQEKLTQIIKTQNTDKQTITAIILE</sequence>
<comment type="caution">
    <text evidence="1">The sequence shown here is derived from an EMBL/GenBank/DDBJ whole genome shotgun (WGS) entry which is preliminary data.</text>
</comment>
<dbReference type="AlphaFoldDB" id="A0A2J7RBJ1"/>
<evidence type="ECO:0000313" key="2">
    <source>
        <dbReference type="Proteomes" id="UP000235965"/>
    </source>
</evidence>
<accession>A0A2J7RBJ1</accession>
<dbReference type="Proteomes" id="UP000235965">
    <property type="component" value="Unassembled WGS sequence"/>
</dbReference>
<dbReference type="EMBL" id="NEVH01005896">
    <property type="protein sequence ID" value="PNF38207.1"/>
    <property type="molecule type" value="Genomic_DNA"/>
</dbReference>
<gene>
    <name evidence="1" type="ORF">B7P43_G13460</name>
</gene>
<evidence type="ECO:0000313" key="1">
    <source>
        <dbReference type="EMBL" id="PNF38207.1"/>
    </source>
</evidence>